<dbReference type="STRING" id="31234.E3MG63"/>
<dbReference type="PIRSF" id="PIRSF006806">
    <property type="entry name" value="FTHF_cligase"/>
    <property type="match status" value="1"/>
</dbReference>
<comment type="catalytic activity">
    <reaction evidence="4">
        <text>(6S)-5-formyl-5,6,7,8-tetrahydrofolate + ATP = (6R)-5,10-methenyltetrahydrofolate + ADP + phosphate</text>
        <dbReference type="Rhea" id="RHEA:10488"/>
        <dbReference type="ChEBI" id="CHEBI:30616"/>
        <dbReference type="ChEBI" id="CHEBI:43474"/>
        <dbReference type="ChEBI" id="CHEBI:57455"/>
        <dbReference type="ChEBI" id="CHEBI:57457"/>
        <dbReference type="ChEBI" id="CHEBI:456216"/>
        <dbReference type="EC" id="6.3.3.2"/>
    </reaction>
</comment>
<accession>E3MG63</accession>
<dbReference type="PANTHER" id="PTHR23407">
    <property type="entry name" value="ATPASE INHIBITOR/5-FORMYLTETRAHYDROFOLATE CYCLO-LIGASE"/>
    <property type="match status" value="1"/>
</dbReference>
<dbReference type="SUPFAM" id="SSF100950">
    <property type="entry name" value="NagB/RpiA/CoA transferase-like"/>
    <property type="match status" value="1"/>
</dbReference>
<keyword evidence="8" id="KW-1185">Reference proteome</keyword>
<reference evidence="7" key="1">
    <citation type="submission" date="2007-07" db="EMBL/GenBank/DDBJ databases">
        <title>PCAP assembly of the Caenorhabditis remanei genome.</title>
        <authorList>
            <consortium name="The Caenorhabditis remanei Sequencing Consortium"/>
            <person name="Wilson R.K."/>
        </authorList>
    </citation>
    <scope>NUCLEOTIDE SEQUENCE [LARGE SCALE GENOMIC DNA]</scope>
    <source>
        <strain evidence="7">PB4641</strain>
    </source>
</reference>
<dbReference type="GO" id="GO:0030272">
    <property type="term" value="F:5-formyltetrahydrofolate cyclo-ligase activity"/>
    <property type="evidence" value="ECO:0007669"/>
    <property type="project" value="UniProtKB-EC"/>
</dbReference>
<evidence type="ECO:0000256" key="2">
    <source>
        <dbReference type="ARBA" id="ARBA00022741"/>
    </source>
</evidence>
<dbReference type="GO" id="GO:0005739">
    <property type="term" value="C:mitochondrion"/>
    <property type="evidence" value="ECO:0007669"/>
    <property type="project" value="TreeGrafter"/>
</dbReference>
<dbReference type="EC" id="6.3.3.2" evidence="5"/>
<dbReference type="Gene3D" id="3.40.50.10420">
    <property type="entry name" value="NagB/RpiA/CoA transferase-like"/>
    <property type="match status" value="1"/>
</dbReference>
<keyword evidence="3 6" id="KW-0067">ATP-binding</keyword>
<evidence type="ECO:0000313" key="7">
    <source>
        <dbReference type="EMBL" id="EFP01445.1"/>
    </source>
</evidence>
<dbReference type="OMA" id="STIYPCQ"/>
<dbReference type="Proteomes" id="UP000008281">
    <property type="component" value="Unassembled WGS sequence"/>
</dbReference>
<dbReference type="InterPro" id="IPR024185">
    <property type="entry name" value="FTHF_cligase-like_sf"/>
</dbReference>
<dbReference type="AlphaFoldDB" id="E3MG63"/>
<dbReference type="InterPro" id="IPR037171">
    <property type="entry name" value="NagB/RpiA_transferase-like"/>
</dbReference>
<feature type="binding site" evidence="6">
    <location>
        <position position="54"/>
    </location>
    <ligand>
        <name>substrate</name>
    </ligand>
</feature>
<dbReference type="InParanoid" id="E3MG63"/>
<comment type="similarity">
    <text evidence="1">Belongs to the 5-formyltetrahydrofolate cyclo-ligase family.</text>
</comment>
<name>E3MG63_CAERE</name>
<dbReference type="Pfam" id="PF01812">
    <property type="entry name" value="5-FTHF_cyc-lig"/>
    <property type="match status" value="1"/>
</dbReference>
<organism evidence="8">
    <name type="scientific">Caenorhabditis remanei</name>
    <name type="common">Caenorhabditis vulgaris</name>
    <dbReference type="NCBI Taxonomy" id="31234"/>
    <lineage>
        <taxon>Eukaryota</taxon>
        <taxon>Metazoa</taxon>
        <taxon>Ecdysozoa</taxon>
        <taxon>Nematoda</taxon>
        <taxon>Chromadorea</taxon>
        <taxon>Rhabditida</taxon>
        <taxon>Rhabditina</taxon>
        <taxon>Rhabditomorpha</taxon>
        <taxon>Rhabditoidea</taxon>
        <taxon>Rhabditidae</taxon>
        <taxon>Peloderinae</taxon>
        <taxon>Caenorhabditis</taxon>
    </lineage>
</organism>
<proteinExistence type="inferred from homology"/>
<dbReference type="FunCoup" id="E3MG63">
    <property type="interactions" value="1366"/>
</dbReference>
<sequence>MSVIKEVKAELRHFMKTCLEKVSAEETKQQSEAVCRKVTDSKWFQDSKRISIYVSTTGEIQTDSIIDTALKMGKEVFIPQVRFVFNLRIKLEFQFTKGSTAMEMVRLPDQKSFYSLPSTLWGIRQPDPSWTWESYHISGPLDLILAPGVAFTPDGLRCGHGKGYYDRFFSTHSSNFPLKSPLRIGLALRQQIIKNIPVSETDIQLDDVIYEGEKIVTDGFMEISK</sequence>
<dbReference type="InterPro" id="IPR002698">
    <property type="entry name" value="FTHF_cligase"/>
</dbReference>
<gene>
    <name evidence="7" type="ORF">CRE_23962</name>
</gene>
<evidence type="ECO:0000256" key="1">
    <source>
        <dbReference type="ARBA" id="ARBA00010638"/>
    </source>
</evidence>
<evidence type="ECO:0000256" key="3">
    <source>
        <dbReference type="ARBA" id="ARBA00022840"/>
    </source>
</evidence>
<dbReference type="GO" id="GO:0005524">
    <property type="term" value="F:ATP binding"/>
    <property type="evidence" value="ECO:0007669"/>
    <property type="project" value="UniProtKB-KW"/>
</dbReference>
<feature type="binding site" evidence="6">
    <location>
        <begin position="157"/>
        <end position="165"/>
    </location>
    <ligand>
        <name>ATP</name>
        <dbReference type="ChEBI" id="CHEBI:30616"/>
    </ligand>
</feature>
<dbReference type="HOGENOM" id="CLU_066245_2_1_1"/>
<dbReference type="GO" id="GO:0009396">
    <property type="term" value="P:folic acid-containing compound biosynthetic process"/>
    <property type="evidence" value="ECO:0007669"/>
    <property type="project" value="TreeGrafter"/>
</dbReference>
<evidence type="ECO:0000256" key="6">
    <source>
        <dbReference type="PIRSR" id="PIRSR006806-1"/>
    </source>
</evidence>
<dbReference type="PANTHER" id="PTHR23407:SF1">
    <property type="entry name" value="5-FORMYLTETRAHYDROFOLATE CYCLO-LIGASE"/>
    <property type="match status" value="1"/>
</dbReference>
<evidence type="ECO:0000256" key="4">
    <source>
        <dbReference type="ARBA" id="ARBA00036539"/>
    </source>
</evidence>
<feature type="binding site" evidence="6">
    <location>
        <position position="59"/>
    </location>
    <ligand>
        <name>substrate</name>
    </ligand>
</feature>
<dbReference type="GO" id="GO:0035999">
    <property type="term" value="P:tetrahydrofolate interconversion"/>
    <property type="evidence" value="ECO:0007669"/>
    <property type="project" value="TreeGrafter"/>
</dbReference>
<keyword evidence="2 6" id="KW-0547">Nucleotide-binding</keyword>
<feature type="binding site" evidence="6">
    <location>
        <begin position="8"/>
        <end position="12"/>
    </location>
    <ligand>
        <name>ATP</name>
        <dbReference type="ChEBI" id="CHEBI:30616"/>
    </ligand>
</feature>
<evidence type="ECO:0000256" key="5">
    <source>
        <dbReference type="ARBA" id="ARBA00038966"/>
    </source>
</evidence>
<dbReference type="EMBL" id="DS268443">
    <property type="protein sequence ID" value="EFP01445.1"/>
    <property type="molecule type" value="Genomic_DNA"/>
</dbReference>
<protein>
    <recommendedName>
        <fullName evidence="5">5-formyltetrahydrofolate cyclo-ligase</fullName>
        <ecNumber evidence="5">6.3.3.2</ecNumber>
    </recommendedName>
</protein>
<evidence type="ECO:0000313" key="8">
    <source>
        <dbReference type="Proteomes" id="UP000008281"/>
    </source>
</evidence>
<dbReference type="OrthoDB" id="2015992at2759"/>
<dbReference type="eggNOG" id="KOG3093">
    <property type="taxonomic scope" value="Eukaryota"/>
</dbReference>